<dbReference type="EMBL" id="JABDJR010000535">
    <property type="protein sequence ID" value="NNF07737.1"/>
    <property type="molecule type" value="Genomic_DNA"/>
</dbReference>
<feature type="non-terminal residue" evidence="1">
    <location>
        <position position="248"/>
    </location>
</feature>
<dbReference type="Proteomes" id="UP000547674">
    <property type="component" value="Unassembled WGS sequence"/>
</dbReference>
<sequence>MNKIFKRFLSTPTLLGLLLALSGAMLILGSDANITVAEPLQHKAPIWYADDRQSIPEPHEREPSLLWDGPKESFKRAGGRLIDPERLVRRVGTVFGGDHVPAAENVNSLDEVPNSSWFTNRLGLFPMSVEEIATGPGTGLGPSTAGKWVITRAKTEGVTPGFNIKDANGDNFLIKFDPLESPNIASAAGVISGLVLHAAGYSVPDDAVVYFSRDQLELGSDVKISMPDGSKRKMTEADIEEILVRVPR</sequence>
<comment type="caution">
    <text evidence="1">The sequence shown here is derived from an EMBL/GenBank/DDBJ whole genome shotgun (WGS) entry which is preliminary data.</text>
</comment>
<evidence type="ECO:0000313" key="1">
    <source>
        <dbReference type="EMBL" id="NNF07737.1"/>
    </source>
</evidence>
<name>A0A7Y2EB00_UNCEI</name>
<protein>
    <submittedName>
        <fullName evidence="1">Uncharacterized protein</fullName>
    </submittedName>
</protein>
<organism evidence="1 2">
    <name type="scientific">Eiseniibacteriota bacterium</name>
    <dbReference type="NCBI Taxonomy" id="2212470"/>
    <lineage>
        <taxon>Bacteria</taxon>
        <taxon>Candidatus Eiseniibacteriota</taxon>
    </lineage>
</organism>
<evidence type="ECO:0000313" key="2">
    <source>
        <dbReference type="Proteomes" id="UP000547674"/>
    </source>
</evidence>
<dbReference type="AlphaFoldDB" id="A0A7Y2EB00"/>
<proteinExistence type="predicted"/>
<gene>
    <name evidence="1" type="ORF">HKN21_13320</name>
</gene>
<reference evidence="1 2" key="1">
    <citation type="submission" date="2020-03" db="EMBL/GenBank/DDBJ databases">
        <title>Metabolic flexibility allows generalist bacteria to become dominant in a frequently disturbed ecosystem.</title>
        <authorList>
            <person name="Chen Y.-J."/>
            <person name="Leung P.M."/>
            <person name="Bay S.K."/>
            <person name="Hugenholtz P."/>
            <person name="Kessler A.J."/>
            <person name="Shelley G."/>
            <person name="Waite D.W."/>
            <person name="Cook P.L."/>
            <person name="Greening C."/>
        </authorList>
    </citation>
    <scope>NUCLEOTIDE SEQUENCE [LARGE SCALE GENOMIC DNA]</scope>
    <source>
        <strain evidence="1">SS_bin_28</strain>
    </source>
</reference>
<accession>A0A7Y2EB00</accession>